<dbReference type="Pfam" id="PF04101">
    <property type="entry name" value="Glyco_tran_28_C"/>
    <property type="match status" value="1"/>
</dbReference>
<gene>
    <name evidence="7" type="ORF">HYG85_13300</name>
</gene>
<evidence type="ECO:0000256" key="1">
    <source>
        <dbReference type="ARBA" id="ARBA00004370"/>
    </source>
</evidence>
<feature type="domain" description="Diacylglycerol glucosyltransferase N-terminal" evidence="6">
    <location>
        <begin position="14"/>
        <end position="173"/>
    </location>
</feature>
<proteinExistence type="inferred from homology"/>
<organism evidence="7 8">
    <name type="scientific">Vallitalea guaymasensis</name>
    <dbReference type="NCBI Taxonomy" id="1185412"/>
    <lineage>
        <taxon>Bacteria</taxon>
        <taxon>Bacillati</taxon>
        <taxon>Bacillota</taxon>
        <taxon>Clostridia</taxon>
        <taxon>Lachnospirales</taxon>
        <taxon>Vallitaleaceae</taxon>
        <taxon>Vallitalea</taxon>
    </lineage>
</organism>
<dbReference type="InterPro" id="IPR009695">
    <property type="entry name" value="Diacylglyc_glucosyltr_N"/>
</dbReference>
<dbReference type="PANTHER" id="PTHR43025:SF3">
    <property type="entry name" value="MONOGALACTOSYLDIACYLGLYCEROL SYNTHASE 1, CHLOROPLASTIC"/>
    <property type="match status" value="1"/>
</dbReference>
<dbReference type="GO" id="GO:0009247">
    <property type="term" value="P:glycolipid biosynthetic process"/>
    <property type="evidence" value="ECO:0007669"/>
    <property type="project" value="InterPro"/>
</dbReference>
<evidence type="ECO:0000313" key="7">
    <source>
        <dbReference type="EMBL" id="QUH29832.1"/>
    </source>
</evidence>
<dbReference type="AlphaFoldDB" id="A0A8J8MBG7"/>
<dbReference type="SUPFAM" id="SSF53756">
    <property type="entry name" value="UDP-Glycosyltransferase/glycogen phosphorylase"/>
    <property type="match status" value="1"/>
</dbReference>
<evidence type="ECO:0000259" key="6">
    <source>
        <dbReference type="Pfam" id="PF06925"/>
    </source>
</evidence>
<keyword evidence="3" id="KW-0328">Glycosyltransferase</keyword>
<sequence length="368" mass="42250">MKVGILSARTGNGHISVANALKGSFEKRSIHVEVFESFYEDLMISNKIISDYYNFLMMTSTPLCYKFSELSYMTRPDLSEDFYAGVEKKIKDFIIDNQFDVIISTSHTINFAVIRALEELGLRDKIKFYIVVTDPYVPISVGFDVKGADRYFCTGSSVKKYLTKNIDEEYIYENAYPINEVFLKEYAEAQVSEIYKELELSRDKKILLINSGSQGAFHCKEYLKEAVNKFSDLQIIFICGKNEPLYNIAKMIIGENERVKILGYVNNMNDILRISDVVLTKPGANSFYECIYMRKPMLLDKMEGFLYQEKGAADFIKEHEIGVIVDSLDKFTEGINDILERYDTYISNLQEIEKINGADVIVDQIINV</sequence>
<dbReference type="RefSeq" id="WP_212690086.1">
    <property type="nucleotide sequence ID" value="NZ_CP058561.1"/>
</dbReference>
<reference evidence="7 8" key="1">
    <citation type="submission" date="2020-07" db="EMBL/GenBank/DDBJ databases">
        <title>Vallitalea guaymasensis genome.</title>
        <authorList>
            <person name="Postec A."/>
        </authorList>
    </citation>
    <scope>NUCLEOTIDE SEQUENCE [LARGE SCALE GENOMIC DNA]</scope>
    <source>
        <strain evidence="7 8">Ra1766G1</strain>
    </source>
</reference>
<dbReference type="InterPro" id="IPR050519">
    <property type="entry name" value="Glycosyltransf_28_UgtP"/>
</dbReference>
<comment type="similarity">
    <text evidence="2">Belongs to the glycosyltransferase 28 family.</text>
</comment>
<dbReference type="Pfam" id="PF06925">
    <property type="entry name" value="MGDG_synth"/>
    <property type="match status" value="1"/>
</dbReference>
<evidence type="ECO:0008006" key="9">
    <source>
        <dbReference type="Google" id="ProtNLM"/>
    </source>
</evidence>
<evidence type="ECO:0000256" key="3">
    <source>
        <dbReference type="ARBA" id="ARBA00022676"/>
    </source>
</evidence>
<keyword evidence="4" id="KW-0808">Transferase</keyword>
<dbReference type="InterPro" id="IPR007235">
    <property type="entry name" value="Glyco_trans_28_C"/>
</dbReference>
<evidence type="ECO:0000313" key="8">
    <source>
        <dbReference type="Proteomes" id="UP000677305"/>
    </source>
</evidence>
<dbReference type="EMBL" id="CP058561">
    <property type="protein sequence ID" value="QUH29832.1"/>
    <property type="molecule type" value="Genomic_DNA"/>
</dbReference>
<dbReference type="GO" id="GO:0016758">
    <property type="term" value="F:hexosyltransferase activity"/>
    <property type="evidence" value="ECO:0007669"/>
    <property type="project" value="InterPro"/>
</dbReference>
<evidence type="ECO:0000259" key="5">
    <source>
        <dbReference type="Pfam" id="PF04101"/>
    </source>
</evidence>
<comment type="subcellular location">
    <subcellularLocation>
        <location evidence="1">Membrane</location>
    </subcellularLocation>
</comment>
<dbReference type="PANTHER" id="PTHR43025">
    <property type="entry name" value="MONOGALACTOSYLDIACYLGLYCEROL SYNTHASE"/>
    <property type="match status" value="1"/>
</dbReference>
<dbReference type="Proteomes" id="UP000677305">
    <property type="component" value="Chromosome"/>
</dbReference>
<feature type="domain" description="Glycosyl transferase family 28 C-terminal" evidence="5">
    <location>
        <begin position="207"/>
        <end position="299"/>
    </location>
</feature>
<protein>
    <recommendedName>
        <fullName evidence="9">Monogalactosyldiacylglycerol synthase</fullName>
    </recommendedName>
</protein>
<name>A0A8J8MBG7_9FIRM</name>
<dbReference type="GO" id="GO:0016020">
    <property type="term" value="C:membrane"/>
    <property type="evidence" value="ECO:0007669"/>
    <property type="project" value="UniProtKB-SubCell"/>
</dbReference>
<evidence type="ECO:0000256" key="4">
    <source>
        <dbReference type="ARBA" id="ARBA00022679"/>
    </source>
</evidence>
<dbReference type="KEGG" id="vgu:HYG85_13300"/>
<evidence type="ECO:0000256" key="2">
    <source>
        <dbReference type="ARBA" id="ARBA00006962"/>
    </source>
</evidence>
<accession>A0A8J8MBG7</accession>
<keyword evidence="8" id="KW-1185">Reference proteome</keyword>
<dbReference type="Gene3D" id="3.40.50.2000">
    <property type="entry name" value="Glycogen Phosphorylase B"/>
    <property type="match status" value="1"/>
</dbReference>